<sequence length="65" mass="7868">MKEFFKARIRDLIWITLTVWIPIILTFLFCIFVNKFWPGREWGGTASFIVVIAIVDFIVIRKYWK</sequence>
<evidence type="ECO:0000313" key="3">
    <source>
        <dbReference type="Proteomes" id="UP000502005"/>
    </source>
</evidence>
<feature type="transmembrane region" description="Helical" evidence="1">
    <location>
        <begin position="12"/>
        <end position="36"/>
    </location>
</feature>
<evidence type="ECO:0000256" key="1">
    <source>
        <dbReference type="SAM" id="Phobius"/>
    </source>
</evidence>
<reference evidence="2 3" key="1">
    <citation type="submission" date="2017-11" db="EMBL/GenBank/DDBJ databases">
        <title>Genome sequence of Pantoea cypripedii NE1.</title>
        <authorList>
            <person name="Nascimento F.X."/>
        </authorList>
    </citation>
    <scope>NUCLEOTIDE SEQUENCE [LARGE SCALE GENOMIC DNA]</scope>
    <source>
        <strain evidence="2 3">NE1</strain>
        <plasmid evidence="3">pne1a</plasmid>
    </source>
</reference>
<geneLocation type="plasmid" evidence="3">
    <name>pne1a</name>
</geneLocation>
<organism evidence="2 3">
    <name type="scientific">Pantoea cypripedii</name>
    <name type="common">Pectobacterium cypripedii</name>
    <name type="synonym">Erwinia cypripedii</name>
    <dbReference type="NCBI Taxonomy" id="55209"/>
    <lineage>
        <taxon>Bacteria</taxon>
        <taxon>Pseudomonadati</taxon>
        <taxon>Pseudomonadota</taxon>
        <taxon>Gammaproteobacteria</taxon>
        <taxon>Enterobacterales</taxon>
        <taxon>Erwiniaceae</taxon>
        <taxon>Pantoea</taxon>
    </lineage>
</organism>
<proteinExistence type="predicted"/>
<keyword evidence="2" id="KW-0614">Plasmid</keyword>
<gene>
    <name evidence="2" type="ORF">CUN67_23140</name>
</gene>
<protein>
    <submittedName>
        <fullName evidence="2">Uncharacterized protein</fullName>
    </submittedName>
</protein>
<dbReference type="AlphaFoldDB" id="A0A6B9GEG6"/>
<keyword evidence="1" id="KW-0812">Transmembrane</keyword>
<evidence type="ECO:0000313" key="2">
    <source>
        <dbReference type="EMBL" id="QGY31879.1"/>
    </source>
</evidence>
<dbReference type="EMBL" id="CP024769">
    <property type="protein sequence ID" value="QGY31879.1"/>
    <property type="molecule type" value="Genomic_DNA"/>
</dbReference>
<accession>A0A6B9GEG6</accession>
<keyword evidence="1" id="KW-1133">Transmembrane helix</keyword>
<keyword evidence="1" id="KW-0472">Membrane</keyword>
<name>A0A6B9GEG6_PANCY</name>
<feature type="transmembrane region" description="Helical" evidence="1">
    <location>
        <begin position="42"/>
        <end position="60"/>
    </location>
</feature>
<dbReference type="Proteomes" id="UP000502005">
    <property type="component" value="Plasmid pNE1A"/>
</dbReference>